<gene>
    <name evidence="24" type="ORF">ODALV1_LOCUS9618</name>
</gene>
<evidence type="ECO:0000256" key="5">
    <source>
        <dbReference type="ARBA" id="ARBA00010918"/>
    </source>
</evidence>
<dbReference type="InterPro" id="IPR007484">
    <property type="entry name" value="Peptidase_M28"/>
</dbReference>
<evidence type="ECO:0000256" key="15">
    <source>
        <dbReference type="ARBA" id="ARBA00023034"/>
    </source>
</evidence>
<evidence type="ECO:0000256" key="11">
    <source>
        <dbReference type="ARBA" id="ARBA00022729"/>
    </source>
</evidence>
<keyword evidence="9" id="KW-0645">Protease</keyword>
<protein>
    <recommendedName>
        <fullName evidence="6">Carboxypeptidase Q</fullName>
    </recommendedName>
    <alternativeName>
        <fullName evidence="21">Plasma glutamate carboxypeptidase</fullName>
    </alternativeName>
</protein>
<comment type="subcellular location">
    <subcellularLocation>
        <location evidence="1">Endoplasmic reticulum</location>
    </subcellularLocation>
    <subcellularLocation>
        <location evidence="3">Golgi apparatus</location>
    </subcellularLocation>
    <subcellularLocation>
        <location evidence="2">Lysosome</location>
    </subcellularLocation>
    <subcellularLocation>
        <location evidence="4">Secreted</location>
    </subcellularLocation>
</comment>
<evidence type="ECO:0000256" key="6">
    <source>
        <dbReference type="ARBA" id="ARBA00014116"/>
    </source>
</evidence>
<evidence type="ECO:0000256" key="8">
    <source>
        <dbReference type="ARBA" id="ARBA00022645"/>
    </source>
</evidence>
<keyword evidence="7" id="KW-0964">Secreted</keyword>
<proteinExistence type="inferred from homology"/>
<dbReference type="PANTHER" id="PTHR12053:SF3">
    <property type="entry name" value="CARBOXYPEPTIDASE Q"/>
    <property type="match status" value="1"/>
</dbReference>
<keyword evidence="12" id="KW-0378">Hydrolase</keyword>
<keyword evidence="18" id="KW-0325">Glycoprotein</keyword>
<evidence type="ECO:0000256" key="3">
    <source>
        <dbReference type="ARBA" id="ARBA00004555"/>
    </source>
</evidence>
<name>A0ABP1QFL7_9HEXA</name>
<keyword evidence="14" id="KW-0862">Zinc</keyword>
<evidence type="ECO:0000256" key="1">
    <source>
        <dbReference type="ARBA" id="ARBA00004240"/>
    </source>
</evidence>
<keyword evidence="17" id="KW-0865">Zymogen</keyword>
<evidence type="ECO:0000256" key="2">
    <source>
        <dbReference type="ARBA" id="ARBA00004371"/>
    </source>
</evidence>
<keyword evidence="15" id="KW-0333">Golgi apparatus</keyword>
<evidence type="ECO:0000313" key="25">
    <source>
        <dbReference type="Proteomes" id="UP001642540"/>
    </source>
</evidence>
<evidence type="ECO:0000256" key="20">
    <source>
        <dbReference type="ARBA" id="ARBA00025833"/>
    </source>
</evidence>
<evidence type="ECO:0000313" key="24">
    <source>
        <dbReference type="EMBL" id="CAL8097325.1"/>
    </source>
</evidence>
<evidence type="ECO:0000256" key="7">
    <source>
        <dbReference type="ARBA" id="ARBA00022525"/>
    </source>
</evidence>
<dbReference type="EMBL" id="CAXLJM020000028">
    <property type="protein sequence ID" value="CAL8097325.1"/>
    <property type="molecule type" value="Genomic_DNA"/>
</dbReference>
<feature type="signal peptide" evidence="22">
    <location>
        <begin position="1"/>
        <end position="25"/>
    </location>
</feature>
<evidence type="ECO:0000256" key="9">
    <source>
        <dbReference type="ARBA" id="ARBA00022670"/>
    </source>
</evidence>
<evidence type="ECO:0000256" key="10">
    <source>
        <dbReference type="ARBA" id="ARBA00022723"/>
    </source>
</evidence>
<evidence type="ECO:0000256" key="22">
    <source>
        <dbReference type="SAM" id="SignalP"/>
    </source>
</evidence>
<keyword evidence="10" id="KW-0479">Metal-binding</keyword>
<evidence type="ECO:0000256" key="17">
    <source>
        <dbReference type="ARBA" id="ARBA00023145"/>
    </source>
</evidence>
<evidence type="ECO:0000256" key="21">
    <source>
        <dbReference type="ARBA" id="ARBA00033328"/>
    </source>
</evidence>
<dbReference type="InterPro" id="IPR039866">
    <property type="entry name" value="CPQ"/>
</dbReference>
<dbReference type="Gene3D" id="3.40.630.10">
    <property type="entry name" value="Zn peptidases"/>
    <property type="match status" value="1"/>
</dbReference>
<dbReference type="Proteomes" id="UP001642540">
    <property type="component" value="Unassembled WGS sequence"/>
</dbReference>
<evidence type="ECO:0000256" key="12">
    <source>
        <dbReference type="ARBA" id="ARBA00022801"/>
    </source>
</evidence>
<evidence type="ECO:0000256" key="14">
    <source>
        <dbReference type="ARBA" id="ARBA00022833"/>
    </source>
</evidence>
<keyword evidence="16" id="KW-0482">Metalloprotease</keyword>
<comment type="similarity">
    <text evidence="5">Belongs to the peptidase M28 family.</text>
</comment>
<evidence type="ECO:0000256" key="4">
    <source>
        <dbReference type="ARBA" id="ARBA00004613"/>
    </source>
</evidence>
<dbReference type="SUPFAM" id="SSF53187">
    <property type="entry name" value="Zn-dependent exopeptidases"/>
    <property type="match status" value="1"/>
</dbReference>
<evidence type="ECO:0000256" key="13">
    <source>
        <dbReference type="ARBA" id="ARBA00022824"/>
    </source>
</evidence>
<keyword evidence="11 22" id="KW-0732">Signal</keyword>
<evidence type="ECO:0000256" key="18">
    <source>
        <dbReference type="ARBA" id="ARBA00023180"/>
    </source>
</evidence>
<evidence type="ECO:0000259" key="23">
    <source>
        <dbReference type="Pfam" id="PF04389"/>
    </source>
</evidence>
<evidence type="ECO:0000256" key="19">
    <source>
        <dbReference type="ARBA" id="ARBA00023228"/>
    </source>
</evidence>
<comment type="subunit">
    <text evidence="20">Homodimer. The monomeric form is inactive while the homodimer is active.</text>
</comment>
<keyword evidence="25" id="KW-1185">Reference proteome</keyword>
<dbReference type="Gene3D" id="3.50.30.30">
    <property type="match status" value="1"/>
</dbReference>
<evidence type="ECO:0000256" key="16">
    <source>
        <dbReference type="ARBA" id="ARBA00023049"/>
    </source>
</evidence>
<dbReference type="Pfam" id="PF04389">
    <property type="entry name" value="Peptidase_M28"/>
    <property type="match status" value="1"/>
</dbReference>
<keyword evidence="19" id="KW-0458">Lysosome</keyword>
<accession>A0ABP1QFL7</accession>
<dbReference type="PANTHER" id="PTHR12053">
    <property type="entry name" value="PROTEASE FAMILY M28 PLASMA GLUTAMATE CARBOXYPEPTIDASE-RELATED"/>
    <property type="match status" value="1"/>
</dbReference>
<sequence length="520" mass="56913">MGLQFQVFVQITVLLVSNIFLSVSSEEATTFIGNVHNRIASPITKESCEASPVECYQDPECNLDPQLVSEIASYKGVADRIISEVLQGPFKGRAYSDLEHFVDTFGPRFSGTPTLERAIDFMLDRMKALSLENVHAENVSIPQWVRGFEDADMLLPRKKKLNILGLGSSVGTPMGGLEADILVVKNFTELQQRAAEAYGKIVVYNAEFVDYLTTSEFRKRGAAEAAKVGAVASLTRSVGPLSLDTPHTGGTSYLEDVKKIPAACITIEDAELFQRFQNKEEGSLHLGETVRIRLVMNDYTLDPVISRNAIGDITGREVHPEKVLISAHIDSWDVGQGAMDDGGGVIITMAAVELLKSLNLRPRRTLSTVLWTGEEVGLVGAEAYLNEHRQELGNISVLLESDAATFRPLGLGFAGSQDAGCVIQEVSKLLAPLNASSYQTFEKISSDVDVFIPHGVPAISLRTDLTRRYWYHHTHADTLTVEDPEELDLCLATWAVTAYILSDISIALPRGASNNPYLIN</sequence>
<organism evidence="24 25">
    <name type="scientific">Orchesella dallaii</name>
    <dbReference type="NCBI Taxonomy" id="48710"/>
    <lineage>
        <taxon>Eukaryota</taxon>
        <taxon>Metazoa</taxon>
        <taxon>Ecdysozoa</taxon>
        <taxon>Arthropoda</taxon>
        <taxon>Hexapoda</taxon>
        <taxon>Collembola</taxon>
        <taxon>Entomobryomorpha</taxon>
        <taxon>Entomobryoidea</taxon>
        <taxon>Orchesellidae</taxon>
        <taxon>Orchesellinae</taxon>
        <taxon>Orchesella</taxon>
    </lineage>
</organism>
<keyword evidence="13" id="KW-0256">Endoplasmic reticulum</keyword>
<keyword evidence="8" id="KW-0121">Carboxypeptidase</keyword>
<reference evidence="24 25" key="1">
    <citation type="submission" date="2024-08" db="EMBL/GenBank/DDBJ databases">
        <authorList>
            <person name="Cucini C."/>
            <person name="Frati F."/>
        </authorList>
    </citation>
    <scope>NUCLEOTIDE SEQUENCE [LARGE SCALE GENOMIC DNA]</scope>
</reference>
<feature type="chain" id="PRO_5046925263" description="Carboxypeptidase Q" evidence="22">
    <location>
        <begin position="26"/>
        <end position="520"/>
    </location>
</feature>
<comment type="caution">
    <text evidence="24">The sequence shown here is derived from an EMBL/GenBank/DDBJ whole genome shotgun (WGS) entry which is preliminary data.</text>
</comment>
<feature type="domain" description="Peptidase M28" evidence="23">
    <location>
        <begin position="308"/>
        <end position="495"/>
    </location>
</feature>